<organism evidence="1 2">
    <name type="scientific">Paenibacillus oryzae</name>
    <dbReference type="NCBI Taxonomy" id="1844972"/>
    <lineage>
        <taxon>Bacteria</taxon>
        <taxon>Bacillati</taxon>
        <taxon>Bacillota</taxon>
        <taxon>Bacilli</taxon>
        <taxon>Bacillales</taxon>
        <taxon>Paenibacillaceae</taxon>
        <taxon>Paenibacillus</taxon>
    </lineage>
</organism>
<reference evidence="1 2" key="1">
    <citation type="submission" date="2016-05" db="EMBL/GenBank/DDBJ databases">
        <title>Paenibacillus oryzae. sp. nov., isolated from the rice root.</title>
        <authorList>
            <person name="Zhang J."/>
            <person name="Zhang X."/>
        </authorList>
    </citation>
    <scope>NUCLEOTIDE SEQUENCE [LARGE SCALE GENOMIC DNA]</scope>
    <source>
        <strain evidence="1 2">1DrF-4</strain>
    </source>
</reference>
<dbReference type="OrthoDB" id="34339at2"/>
<dbReference type="STRING" id="1844972.A7K91_16905"/>
<gene>
    <name evidence="1" type="ORF">A7K91_16905</name>
</gene>
<dbReference type="InterPro" id="IPR052209">
    <property type="entry name" value="CbiZ"/>
</dbReference>
<evidence type="ECO:0000313" key="1">
    <source>
        <dbReference type="EMBL" id="OBR66906.1"/>
    </source>
</evidence>
<keyword evidence="2" id="KW-1185">Reference proteome</keyword>
<dbReference type="EMBL" id="LYPA01000043">
    <property type="protein sequence ID" value="OBR66906.1"/>
    <property type="molecule type" value="Genomic_DNA"/>
</dbReference>
<dbReference type="PANTHER" id="PTHR35336">
    <property type="entry name" value="ADENOSYLCOBINAMIDE AMIDOHYDROLASE"/>
    <property type="match status" value="1"/>
</dbReference>
<proteinExistence type="predicted"/>
<dbReference type="RefSeq" id="WP_068681314.1">
    <property type="nucleotide sequence ID" value="NZ_LYPA01000043.1"/>
</dbReference>
<name>A0A1A5YMR6_9BACL</name>
<comment type="caution">
    <text evidence="1">The sequence shown here is derived from an EMBL/GenBank/DDBJ whole genome shotgun (WGS) entry which is preliminary data.</text>
</comment>
<protein>
    <recommendedName>
        <fullName evidence="3">Adenosylcobinamide amidohydrolase</fullName>
    </recommendedName>
</protein>
<evidence type="ECO:0000313" key="2">
    <source>
        <dbReference type="Proteomes" id="UP000092024"/>
    </source>
</evidence>
<dbReference type="InterPro" id="IPR002808">
    <property type="entry name" value="AdoCbi_amidolase"/>
</dbReference>
<sequence>MTQPFVSGSLYRSHLWPGLRLELLEDRIQLHASMQLHTLSSAILPGGFSWANTMVNWHVPIHYHCDNPHEDLIRRCSGWGLLVEETVAFITAADLHQASVQEVEGDCFNLLACTTAGTRNAARAGVPRHTYSAYMPGTINTMLVIHGAMTESAMVNAVITATEAKAAALQDLGIMEHGTSHGATGTTTDAIAIGVSQQPMNGAVHAYAGAATTIGCAIGEAVYQSVLEAAGTPNHQS</sequence>
<accession>A0A1A5YMR6</accession>
<evidence type="ECO:0008006" key="3">
    <source>
        <dbReference type="Google" id="ProtNLM"/>
    </source>
</evidence>
<dbReference type="Pfam" id="PF01955">
    <property type="entry name" value="CbiZ"/>
    <property type="match status" value="1"/>
</dbReference>
<dbReference type="AlphaFoldDB" id="A0A1A5YMR6"/>
<dbReference type="Proteomes" id="UP000092024">
    <property type="component" value="Unassembled WGS sequence"/>
</dbReference>
<dbReference type="PANTHER" id="PTHR35336:SF5">
    <property type="entry name" value="ADENOSYLCOBINAMIDE AMIDOHYDROLASE"/>
    <property type="match status" value="1"/>
</dbReference>